<feature type="domain" description="Activating signal cointegrator 1 third" evidence="3">
    <location>
        <begin position="155"/>
        <end position="204"/>
    </location>
</feature>
<dbReference type="Proteomes" id="UP000285301">
    <property type="component" value="Unassembled WGS sequence"/>
</dbReference>
<evidence type="ECO:0000259" key="2">
    <source>
        <dbReference type="Pfam" id="PF06221"/>
    </source>
</evidence>
<comment type="caution">
    <text evidence="4">The sequence shown here is derived from an EMBL/GenBank/DDBJ whole genome shotgun (WGS) entry which is preliminary data.</text>
</comment>
<feature type="domain" description="TRIP4/RQT4 C2HC5-type zinc finger" evidence="2">
    <location>
        <begin position="49"/>
        <end position="94"/>
    </location>
</feature>
<dbReference type="AlphaFoldDB" id="A0A443R7W3"/>
<dbReference type="InterPro" id="IPR039128">
    <property type="entry name" value="TRIP4-like"/>
</dbReference>
<feature type="non-terminal residue" evidence="4">
    <location>
        <position position="416"/>
    </location>
</feature>
<dbReference type="GO" id="GO:0180022">
    <property type="term" value="C:RQC-trigger complex"/>
    <property type="evidence" value="ECO:0007669"/>
    <property type="project" value="InterPro"/>
</dbReference>
<dbReference type="Pfam" id="PF04266">
    <property type="entry name" value="ASCH"/>
    <property type="match status" value="1"/>
</dbReference>
<dbReference type="InterPro" id="IPR015947">
    <property type="entry name" value="PUA-like_sf"/>
</dbReference>
<dbReference type="InterPro" id="IPR007374">
    <property type="entry name" value="ASCH_domain"/>
</dbReference>
<accession>A0A443R7W3</accession>
<dbReference type="OrthoDB" id="338816at2759"/>
<dbReference type="InterPro" id="IPR056993">
    <property type="entry name" value="TRIP4_3rd_dom"/>
</dbReference>
<dbReference type="Gene3D" id="2.30.130.30">
    <property type="entry name" value="Hypothetical protein"/>
    <property type="match status" value="1"/>
</dbReference>
<name>A0A443R7W3_9ACAR</name>
<dbReference type="GO" id="GO:0005634">
    <property type="term" value="C:nucleus"/>
    <property type="evidence" value="ECO:0007669"/>
    <property type="project" value="InterPro"/>
</dbReference>
<organism evidence="4 5">
    <name type="scientific">Dinothrombium tinctorium</name>
    <dbReference type="NCBI Taxonomy" id="1965070"/>
    <lineage>
        <taxon>Eukaryota</taxon>
        <taxon>Metazoa</taxon>
        <taxon>Ecdysozoa</taxon>
        <taxon>Arthropoda</taxon>
        <taxon>Chelicerata</taxon>
        <taxon>Arachnida</taxon>
        <taxon>Acari</taxon>
        <taxon>Acariformes</taxon>
        <taxon>Trombidiformes</taxon>
        <taxon>Prostigmata</taxon>
        <taxon>Anystina</taxon>
        <taxon>Parasitengona</taxon>
        <taxon>Trombidioidea</taxon>
        <taxon>Trombidiidae</taxon>
        <taxon>Dinothrombium</taxon>
    </lineage>
</organism>
<dbReference type="SUPFAM" id="SSF88697">
    <property type="entry name" value="PUA domain-like"/>
    <property type="match status" value="1"/>
</dbReference>
<dbReference type="STRING" id="1965070.A0A443R7W3"/>
<dbReference type="GO" id="GO:0008270">
    <property type="term" value="F:zinc ion binding"/>
    <property type="evidence" value="ECO:0007669"/>
    <property type="project" value="InterPro"/>
</dbReference>
<evidence type="ECO:0000313" key="4">
    <source>
        <dbReference type="EMBL" id="RWS11361.1"/>
    </source>
</evidence>
<dbReference type="InterPro" id="IPR009349">
    <property type="entry name" value="TRIP4/RQT4_C2HC5_Znf"/>
</dbReference>
<dbReference type="PANTHER" id="PTHR12963">
    <property type="entry name" value="THYROID RECEPTOR INTERACTING PROTEIN RELATED"/>
    <property type="match status" value="1"/>
</dbReference>
<sequence length="416" mass="47724">MKAEDLNERIETQHNVVMKRSKKGQKAKYVSIYSEEAKDKQCILLPGRHPCLCEASIHKLIANCLNCGRIVCTQEQAGPCFTCGKMVPSTDAKSETVEDLENSKSSFLSLTKSVKNENCGGLKDIAASFEKAVALKNKLLDYDKESKSTTTVIDDESDYFRLSSEHWLTDAQRKEVEERIDEIHEKKHSKSHKLVIDLAGKQITAVNEPEVKDVEAAVKAIEQKTSLQSDYEIVSSKNIEILRDLPELKYCYDRNEKRDQIKFKDKKKFPFENLRVQDSNLMELSDEGICLSIQQPWASLLMHSIKLHEGRNWYTPYRGRVWIHAAAKEPRQEDITKAENLFRLIGDFTEFPKSYPCGVLLGYAYLVDCLHQEDYSQQFPDGYNDTLYTFIFEDPARLNVNIPMKGKAKLFKLSEQ</sequence>
<evidence type="ECO:0000259" key="1">
    <source>
        <dbReference type="Pfam" id="PF04266"/>
    </source>
</evidence>
<dbReference type="Pfam" id="PF23134">
    <property type="entry name" value="TRIP4_3rd"/>
    <property type="match status" value="1"/>
</dbReference>
<dbReference type="FunFam" id="2.30.130.30:FF:000006">
    <property type="entry name" value="Putative_zinc_finger_motif_-_C2HC5-type /ASCH_domain_containing_protein_-_putative"/>
    <property type="match status" value="1"/>
</dbReference>
<evidence type="ECO:0000313" key="5">
    <source>
        <dbReference type="Proteomes" id="UP000285301"/>
    </source>
</evidence>
<dbReference type="CDD" id="cd06554">
    <property type="entry name" value="ASCH_ASC-1_like"/>
    <property type="match status" value="1"/>
</dbReference>
<evidence type="ECO:0000259" key="3">
    <source>
        <dbReference type="Pfam" id="PF23134"/>
    </source>
</evidence>
<gene>
    <name evidence="4" type="ORF">B4U79_03915</name>
</gene>
<dbReference type="Pfam" id="PF06221">
    <property type="entry name" value="zf-C2HC5"/>
    <property type="match status" value="1"/>
</dbReference>
<dbReference type="PANTHER" id="PTHR12963:SF4">
    <property type="entry name" value="ACTIVATING SIGNAL COINTEGRATOR 1"/>
    <property type="match status" value="1"/>
</dbReference>
<feature type="domain" description="ASCH" evidence="1">
    <location>
        <begin position="291"/>
        <end position="378"/>
    </location>
</feature>
<proteinExistence type="predicted"/>
<keyword evidence="5" id="KW-1185">Reference proteome</keyword>
<dbReference type="GO" id="GO:0072344">
    <property type="term" value="P:rescue of stalled ribosome"/>
    <property type="evidence" value="ECO:0007669"/>
    <property type="project" value="InterPro"/>
</dbReference>
<protein>
    <submittedName>
        <fullName evidence="4">Activating signal cointegrator 1-like isoform X1</fullName>
    </submittedName>
</protein>
<dbReference type="EMBL" id="NCKU01001746">
    <property type="protein sequence ID" value="RWS11361.1"/>
    <property type="molecule type" value="Genomic_DNA"/>
</dbReference>
<reference evidence="4 5" key="1">
    <citation type="journal article" date="2018" name="Gigascience">
        <title>Genomes of trombidid mites reveal novel predicted allergens and laterally-transferred genes associated with secondary metabolism.</title>
        <authorList>
            <person name="Dong X."/>
            <person name="Chaisiri K."/>
            <person name="Xia D."/>
            <person name="Armstrong S.D."/>
            <person name="Fang Y."/>
            <person name="Donnelly M.J."/>
            <person name="Kadowaki T."/>
            <person name="McGarry J.W."/>
            <person name="Darby A.C."/>
            <person name="Makepeace B.L."/>
        </authorList>
    </citation>
    <scope>NUCLEOTIDE SEQUENCE [LARGE SCALE GENOMIC DNA]</scope>
    <source>
        <strain evidence="4">UoL-WK</strain>
    </source>
</reference>